<keyword evidence="7 8" id="KW-0275">Fatty acid biosynthesis</keyword>
<comment type="function">
    <text evidence="8">Transfers the 4'-phosphopantetheine moiety from coenzyme A to a Ser of acyl-carrier-protein.</text>
</comment>
<feature type="region of interest" description="Disordered" evidence="9">
    <location>
        <begin position="135"/>
        <end position="160"/>
    </location>
</feature>
<comment type="subcellular location">
    <subcellularLocation>
        <location evidence="8">Cytoplasm</location>
    </subcellularLocation>
</comment>
<proteinExistence type="inferred from homology"/>
<evidence type="ECO:0000256" key="4">
    <source>
        <dbReference type="ARBA" id="ARBA00022832"/>
    </source>
</evidence>
<dbReference type="Gene3D" id="1.10.1200.10">
    <property type="entry name" value="ACP-like"/>
    <property type="match status" value="1"/>
</dbReference>
<dbReference type="EMBL" id="JBHSOF010000011">
    <property type="protein sequence ID" value="MFC5663709.1"/>
    <property type="molecule type" value="Genomic_DNA"/>
</dbReference>
<dbReference type="RefSeq" id="WP_380225378.1">
    <property type="nucleotide sequence ID" value="NZ_JBHSOF010000011.1"/>
</dbReference>
<comment type="cofactor">
    <cofactor evidence="8">
        <name>Mg(2+)</name>
        <dbReference type="ChEBI" id="CHEBI:18420"/>
    </cofactor>
</comment>
<organism evidence="11 12">
    <name type="scientific">Kitasatospora misakiensis</name>
    <dbReference type="NCBI Taxonomy" id="67330"/>
    <lineage>
        <taxon>Bacteria</taxon>
        <taxon>Bacillati</taxon>
        <taxon>Actinomycetota</taxon>
        <taxon>Actinomycetes</taxon>
        <taxon>Kitasatosporales</taxon>
        <taxon>Streptomycetaceae</taxon>
        <taxon>Kitasatospora</taxon>
    </lineage>
</organism>
<gene>
    <name evidence="8" type="primary">acpS</name>
    <name evidence="11" type="ORF">ACFP3U_12025</name>
</gene>
<dbReference type="GO" id="GO:0008897">
    <property type="term" value="F:holo-[acyl-carrier-protein] synthase activity"/>
    <property type="evidence" value="ECO:0007669"/>
    <property type="project" value="UniProtKB-EC"/>
</dbReference>
<evidence type="ECO:0000256" key="5">
    <source>
        <dbReference type="ARBA" id="ARBA00022842"/>
    </source>
</evidence>
<dbReference type="Gene3D" id="3.90.470.20">
    <property type="entry name" value="4'-phosphopantetheinyl transferase domain"/>
    <property type="match status" value="1"/>
</dbReference>
<dbReference type="InterPro" id="IPR037143">
    <property type="entry name" value="4-PPantetheinyl_Trfase_dom_sf"/>
</dbReference>
<dbReference type="InterPro" id="IPR036736">
    <property type="entry name" value="ACP-like_sf"/>
</dbReference>
<dbReference type="SUPFAM" id="SSF56214">
    <property type="entry name" value="4'-phosphopantetheinyl transferase"/>
    <property type="match status" value="1"/>
</dbReference>
<feature type="binding site" evidence="8">
    <location>
        <position position="20"/>
    </location>
    <ligand>
        <name>Mg(2+)</name>
        <dbReference type="ChEBI" id="CHEBI:18420"/>
    </ligand>
</feature>
<sequence length="237" mass="25732">MSPRGSAEVPAAGAVRVGVDIVRTDRVRDLLRDHGPGILTTMLTARELADSATAVGLDLLTASGRIAAKEAVFKLLRARDIALPWLDVEVSRLPGGAPRATLSGRIAALAEQAGVHSIEISISHDGDYAVAMAVSGPTRTTREDRPAPDGTESEEDTVPTPLQRLEQWILEKNPQYTEIDPDLDLIENRLVDSLAFAEFVYLLGRLTDVPIDVQNLDIEDFRTLRRVAGKYFLAAVD</sequence>
<keyword evidence="8" id="KW-0963">Cytoplasm</keyword>
<keyword evidence="3 8" id="KW-0479">Metal-binding</keyword>
<dbReference type="EC" id="2.7.8.7" evidence="8"/>
<dbReference type="Pfam" id="PF01648">
    <property type="entry name" value="ACPS"/>
    <property type="match status" value="1"/>
</dbReference>
<evidence type="ECO:0000259" key="10">
    <source>
        <dbReference type="Pfam" id="PF01648"/>
    </source>
</evidence>
<evidence type="ECO:0000313" key="11">
    <source>
        <dbReference type="EMBL" id="MFC5663709.1"/>
    </source>
</evidence>
<keyword evidence="4 8" id="KW-0276">Fatty acid metabolism</keyword>
<evidence type="ECO:0000256" key="1">
    <source>
        <dbReference type="ARBA" id="ARBA00022516"/>
    </source>
</evidence>
<evidence type="ECO:0000256" key="3">
    <source>
        <dbReference type="ARBA" id="ARBA00022723"/>
    </source>
</evidence>
<dbReference type="InterPro" id="IPR002582">
    <property type="entry name" value="ACPS"/>
</dbReference>
<comment type="caution">
    <text evidence="11">The sequence shown here is derived from an EMBL/GenBank/DDBJ whole genome shotgun (WGS) entry which is preliminary data.</text>
</comment>
<keyword evidence="1 8" id="KW-0444">Lipid biosynthesis</keyword>
<evidence type="ECO:0000256" key="9">
    <source>
        <dbReference type="SAM" id="MobiDB-lite"/>
    </source>
</evidence>
<evidence type="ECO:0000256" key="6">
    <source>
        <dbReference type="ARBA" id="ARBA00023098"/>
    </source>
</evidence>
<comment type="similarity">
    <text evidence="8">Belongs to the P-Pant transferase superfamily. AcpS family.</text>
</comment>
<keyword evidence="12" id="KW-1185">Reference proteome</keyword>
<evidence type="ECO:0000256" key="8">
    <source>
        <dbReference type="HAMAP-Rule" id="MF_00101"/>
    </source>
</evidence>
<accession>A0ABW0X426</accession>
<dbReference type="InterPro" id="IPR004568">
    <property type="entry name" value="Ppantetheine-prot_Trfase_dom"/>
</dbReference>
<keyword evidence="5 8" id="KW-0460">Magnesium</keyword>
<evidence type="ECO:0000256" key="7">
    <source>
        <dbReference type="ARBA" id="ARBA00023160"/>
    </source>
</evidence>
<keyword evidence="6 8" id="KW-0443">Lipid metabolism</keyword>
<feature type="domain" description="4'-phosphopantetheinyl transferase" evidence="10">
    <location>
        <begin position="16"/>
        <end position="132"/>
    </location>
</feature>
<dbReference type="NCBIfam" id="TIGR00556">
    <property type="entry name" value="pantethn_trn"/>
    <property type="match status" value="1"/>
</dbReference>
<keyword evidence="2 8" id="KW-0808">Transferase</keyword>
<feature type="binding site" evidence="8">
    <location>
        <position position="70"/>
    </location>
    <ligand>
        <name>Mg(2+)</name>
        <dbReference type="ChEBI" id="CHEBI:18420"/>
    </ligand>
</feature>
<reference evidence="12" key="1">
    <citation type="journal article" date="2019" name="Int. J. Syst. Evol. Microbiol.">
        <title>The Global Catalogue of Microorganisms (GCM) 10K type strain sequencing project: providing services to taxonomists for standard genome sequencing and annotation.</title>
        <authorList>
            <consortium name="The Broad Institute Genomics Platform"/>
            <consortium name="The Broad Institute Genome Sequencing Center for Infectious Disease"/>
            <person name="Wu L."/>
            <person name="Ma J."/>
        </authorList>
    </citation>
    <scope>NUCLEOTIDE SEQUENCE [LARGE SCALE GENOMIC DNA]</scope>
    <source>
        <strain evidence="12">CGMCC 4.1437</strain>
    </source>
</reference>
<evidence type="ECO:0000313" key="12">
    <source>
        <dbReference type="Proteomes" id="UP001595975"/>
    </source>
</evidence>
<dbReference type="HAMAP" id="MF_00101">
    <property type="entry name" value="AcpS"/>
    <property type="match status" value="1"/>
</dbReference>
<dbReference type="InterPro" id="IPR008278">
    <property type="entry name" value="4-PPantetheinyl_Trfase_dom"/>
</dbReference>
<protein>
    <recommendedName>
        <fullName evidence="8">Holo-[acyl-carrier-protein] synthase</fullName>
        <shortName evidence="8">Holo-ACP synthase</shortName>
        <ecNumber evidence="8">2.7.8.7</ecNumber>
    </recommendedName>
    <alternativeName>
        <fullName evidence="8">4'-phosphopantetheinyl transferase AcpS</fullName>
    </alternativeName>
</protein>
<dbReference type="SUPFAM" id="SSF47336">
    <property type="entry name" value="ACP-like"/>
    <property type="match status" value="1"/>
</dbReference>
<dbReference type="Proteomes" id="UP001595975">
    <property type="component" value="Unassembled WGS sequence"/>
</dbReference>
<comment type="catalytic activity">
    <reaction evidence="8">
        <text>apo-[ACP] + CoA = holo-[ACP] + adenosine 3',5'-bisphosphate + H(+)</text>
        <dbReference type="Rhea" id="RHEA:12068"/>
        <dbReference type="Rhea" id="RHEA-COMP:9685"/>
        <dbReference type="Rhea" id="RHEA-COMP:9690"/>
        <dbReference type="ChEBI" id="CHEBI:15378"/>
        <dbReference type="ChEBI" id="CHEBI:29999"/>
        <dbReference type="ChEBI" id="CHEBI:57287"/>
        <dbReference type="ChEBI" id="CHEBI:58343"/>
        <dbReference type="ChEBI" id="CHEBI:64479"/>
        <dbReference type="EC" id="2.7.8.7"/>
    </reaction>
</comment>
<name>A0ABW0X426_9ACTN</name>
<evidence type="ECO:0000256" key="2">
    <source>
        <dbReference type="ARBA" id="ARBA00022679"/>
    </source>
</evidence>